<evidence type="ECO:0000256" key="2">
    <source>
        <dbReference type="SAM" id="Phobius"/>
    </source>
</evidence>
<reference evidence="3 4" key="1">
    <citation type="journal article" date="2014" name="Genome Biol. Evol.">
        <title>Phylogenomics of "Candidatus Hepatoplasma crinochetorum," a Lineage of Mollicutes Associated with Noninsect Arthropods.</title>
        <authorList>
            <person name="Leclercq S."/>
            <person name="Dittmer J."/>
            <person name="Bouchon D."/>
            <person name="Cordaux R."/>
        </authorList>
    </citation>
    <scope>NUCLEOTIDE SEQUENCE [LARGE SCALE GENOMIC DNA]</scope>
    <source>
        <strain evidence="3 4">Av</strain>
    </source>
</reference>
<dbReference type="AlphaFoldDB" id="W8GSE8"/>
<evidence type="ECO:0000313" key="3">
    <source>
        <dbReference type="EMBL" id="AHK22360.1"/>
    </source>
</evidence>
<evidence type="ECO:0000313" key="4">
    <source>
        <dbReference type="Proteomes" id="UP000019450"/>
    </source>
</evidence>
<keyword evidence="2" id="KW-1133">Transmembrane helix</keyword>
<dbReference type="SUPFAM" id="SSF58104">
    <property type="entry name" value="Methyl-accepting chemotaxis protein (MCP) signaling domain"/>
    <property type="match status" value="1"/>
</dbReference>
<organism evidence="3 4">
    <name type="scientific">Candidatus Hepatoplasma crinochetorum Av</name>
    <dbReference type="NCBI Taxonomy" id="1427984"/>
    <lineage>
        <taxon>Bacteria</taxon>
        <taxon>Bacillati</taxon>
        <taxon>Mycoplasmatota</taxon>
        <taxon>Mollicutes</taxon>
        <taxon>Candidatus Hepatoplasmataceae</taxon>
        <taxon>Candidatus Hepatoplasma</taxon>
    </lineage>
</organism>
<dbReference type="STRING" id="1427984.X271_00254"/>
<protein>
    <submittedName>
        <fullName evidence="3">Uncharacterized protein</fullName>
    </submittedName>
</protein>
<keyword evidence="4" id="KW-1185">Reference proteome</keyword>
<dbReference type="RefSeq" id="WP_025208661.1">
    <property type="nucleotide sequence ID" value="NZ_CP006932.1"/>
</dbReference>
<keyword evidence="2" id="KW-0472">Membrane</keyword>
<dbReference type="Proteomes" id="UP000019450">
    <property type="component" value="Chromosome"/>
</dbReference>
<feature type="transmembrane region" description="Helical" evidence="2">
    <location>
        <begin position="20"/>
        <end position="41"/>
    </location>
</feature>
<proteinExistence type="predicted"/>
<accession>W8GSE8</accession>
<dbReference type="KEGG" id="hcr:X271_00254"/>
<gene>
    <name evidence="3" type="ORF">X271_00254</name>
</gene>
<name>W8GSE8_9MOLU</name>
<dbReference type="HOGENOM" id="CLU_1412896_0_0_14"/>
<feature type="coiled-coil region" evidence="1">
    <location>
        <begin position="92"/>
        <end position="119"/>
    </location>
</feature>
<dbReference type="EMBL" id="CP006932">
    <property type="protein sequence ID" value="AHK22360.1"/>
    <property type="molecule type" value="Genomic_DNA"/>
</dbReference>
<keyword evidence="1" id="KW-0175">Coiled coil</keyword>
<keyword evidence="2" id="KW-0812">Transmembrane</keyword>
<feature type="transmembrane region" description="Helical" evidence="2">
    <location>
        <begin position="47"/>
        <end position="71"/>
    </location>
</feature>
<evidence type="ECO:0000256" key="1">
    <source>
        <dbReference type="SAM" id="Coils"/>
    </source>
</evidence>
<sequence>MKKNKNNFLNNIKWLISKWWFWTIIVIWFIIFFLSLTKFIPSTNNDWIVWIEFFFSSIIALLSFSIAIIIAKDSKTDLEYNTEQTENINKILNSVNQIIKKTKELAENTNEKVNILSENRLNVDSKEKIDNKILNSVNQIIKKIKPEIEKTKIFYKNTNEIDNILFKNPLNVDSKEKIDNKLEKEINEILKF</sequence>